<keyword evidence="5" id="KW-1185">Reference proteome</keyword>
<dbReference type="EMBL" id="BAAAQD010000016">
    <property type="protein sequence ID" value="GAA1542305.1"/>
    <property type="molecule type" value="Genomic_DNA"/>
</dbReference>
<dbReference type="PANTHER" id="PTHR47691">
    <property type="entry name" value="REGULATOR-RELATED"/>
    <property type="match status" value="1"/>
</dbReference>
<dbReference type="Gene3D" id="1.25.40.10">
    <property type="entry name" value="Tetratricopeptide repeat domain"/>
    <property type="match status" value="2"/>
</dbReference>
<comment type="caution">
    <text evidence="4">The sequence shown here is derived from an EMBL/GenBank/DDBJ whole genome shotgun (WGS) entry which is preliminary data.</text>
</comment>
<feature type="domain" description="Orc1-like AAA ATPase" evidence="3">
    <location>
        <begin position="157"/>
        <end position="284"/>
    </location>
</feature>
<keyword evidence="1" id="KW-0802">TPR repeat</keyword>
<dbReference type="PRINTS" id="PR00364">
    <property type="entry name" value="DISEASERSIST"/>
</dbReference>
<evidence type="ECO:0000256" key="1">
    <source>
        <dbReference type="PROSITE-ProRule" id="PRU00339"/>
    </source>
</evidence>
<dbReference type="SUPFAM" id="SSF52540">
    <property type="entry name" value="P-loop containing nucleoside triphosphate hydrolases"/>
    <property type="match status" value="1"/>
</dbReference>
<dbReference type="SMART" id="SM00028">
    <property type="entry name" value="TPR"/>
    <property type="match status" value="7"/>
</dbReference>
<reference evidence="4 5" key="1">
    <citation type="journal article" date="2019" name="Int. J. Syst. Evol. Microbiol.">
        <title>The Global Catalogue of Microorganisms (GCM) 10K type strain sequencing project: providing services to taxonomists for standard genome sequencing and annotation.</title>
        <authorList>
            <consortium name="The Broad Institute Genomics Platform"/>
            <consortium name="The Broad Institute Genome Sequencing Center for Infectious Disease"/>
            <person name="Wu L."/>
            <person name="Ma J."/>
        </authorList>
    </citation>
    <scope>NUCLEOTIDE SEQUENCE [LARGE SCALE GENOMIC DNA]</scope>
    <source>
        <strain evidence="4 5">JCM 15933</strain>
    </source>
</reference>
<sequence length="896" mass="98050">MKIDPVPVGYHRELLTLLTTLRANCGNPPLRAIAAKAGRSLTWVSEVIGGRKIPSGDAAAAIAKALGATVNEQRRARAHAEAAREVRQQTHERSTAQQLPRQARGADVSLADKLEVPNAITGGILFNTVVQGNAVTVMLPATVAQALRGLPPTSSTFTGRDRHLRLLLQALAPDAEGGPVLVSAVAGLAGVGKTELVVQIAKRAVRKTGWFPGGVLFVDMFGYDSQRQLSAGAALLGLLQAFGMRGEHIPADEADRSLLFRSVLAAYVERGRRILLVIDNAASANQVIPLLPSDGVTATLITSRHTLDVGARLHDLTELNHAASVQLLARLLDQARGPEDTRVQDEADAVAKVADLCAGLPLALRIAAALLADHATRPVTSLARTLAAEHTRLDRLARQDRAVKAAFDLSYESLDHRQALLFRLLPVNPGPDVSTEAVSHLADLAVSEAEQILEDLARAHLIEPTSTWGRWRQHDLVRLYARQVSGRTDEIATATARLLRYYLSAARAADEHLLALPEQPVTHHFNSREDALAWFDAEWLNLKAAVDLAATVDQPSTAVDLAATLGCYLPLRRRFAEWTAIGAVAIRLARQVGDPHREGLALNNYGIALRQTRRLEESIVAHQEAISAFQRCDETVGRLGEARAWNHFGVTLHDLRRFDDAVSAHQQAITLFQKVEDHRGEGWAWCHLGEDLRENDLYEEALTAQERAVRLLAGIGERSGESAALIGMGLALHDLKRFPEAIDAQQRAGAICQEVGDRQTLGYTLNNIGLTLAELERFDEAIEVYQGDLAICRELSDPHGEAGVLYSIGRVLNAMQRFDEAIDFFQQAAILFHETDDCYWERIARSMLGWAWVQVGRFDEARNTWLMALETIADVSDEDDDATTLIRKWLDDPPPP</sequence>
<dbReference type="Proteomes" id="UP001501470">
    <property type="component" value="Unassembled WGS sequence"/>
</dbReference>
<dbReference type="SUPFAM" id="SSF48452">
    <property type="entry name" value="TPR-like"/>
    <property type="match status" value="3"/>
</dbReference>
<evidence type="ECO:0000313" key="5">
    <source>
        <dbReference type="Proteomes" id="UP001501470"/>
    </source>
</evidence>
<organism evidence="4 5">
    <name type="scientific">Dactylosporangium maewongense</name>
    <dbReference type="NCBI Taxonomy" id="634393"/>
    <lineage>
        <taxon>Bacteria</taxon>
        <taxon>Bacillati</taxon>
        <taxon>Actinomycetota</taxon>
        <taxon>Actinomycetes</taxon>
        <taxon>Micromonosporales</taxon>
        <taxon>Micromonosporaceae</taxon>
        <taxon>Dactylosporangium</taxon>
    </lineage>
</organism>
<dbReference type="Pfam" id="PF13424">
    <property type="entry name" value="TPR_12"/>
    <property type="match status" value="3"/>
</dbReference>
<dbReference type="Gene3D" id="3.40.50.300">
    <property type="entry name" value="P-loop containing nucleotide triphosphate hydrolases"/>
    <property type="match status" value="1"/>
</dbReference>
<evidence type="ECO:0000256" key="2">
    <source>
        <dbReference type="SAM" id="MobiDB-lite"/>
    </source>
</evidence>
<feature type="compositionally biased region" description="Basic and acidic residues" evidence="2">
    <location>
        <begin position="83"/>
        <end position="94"/>
    </location>
</feature>
<dbReference type="Pfam" id="PF13191">
    <property type="entry name" value="AAA_16"/>
    <property type="match status" value="1"/>
</dbReference>
<feature type="repeat" description="TPR" evidence="1">
    <location>
        <begin position="802"/>
        <end position="835"/>
    </location>
</feature>
<dbReference type="InterPro" id="IPR041664">
    <property type="entry name" value="AAA_16"/>
</dbReference>
<dbReference type="InterPro" id="IPR027417">
    <property type="entry name" value="P-loop_NTPase"/>
</dbReference>
<evidence type="ECO:0000259" key="3">
    <source>
        <dbReference type="Pfam" id="PF13191"/>
    </source>
</evidence>
<protein>
    <recommendedName>
        <fullName evidence="3">Orc1-like AAA ATPase domain-containing protein</fullName>
    </recommendedName>
</protein>
<gene>
    <name evidence="4" type="ORF">GCM10009827_072300</name>
</gene>
<dbReference type="InterPro" id="IPR011990">
    <property type="entry name" value="TPR-like_helical_dom_sf"/>
</dbReference>
<dbReference type="PROSITE" id="PS50005">
    <property type="entry name" value="TPR"/>
    <property type="match status" value="1"/>
</dbReference>
<accession>A0ABN2BK78</accession>
<dbReference type="RefSeq" id="WP_344507178.1">
    <property type="nucleotide sequence ID" value="NZ_BAAAQD010000016.1"/>
</dbReference>
<dbReference type="InterPro" id="IPR019734">
    <property type="entry name" value="TPR_rpt"/>
</dbReference>
<feature type="region of interest" description="Disordered" evidence="2">
    <location>
        <begin position="83"/>
        <end position="104"/>
    </location>
</feature>
<evidence type="ECO:0000313" key="4">
    <source>
        <dbReference type="EMBL" id="GAA1542305.1"/>
    </source>
</evidence>
<name>A0ABN2BK78_9ACTN</name>
<dbReference type="PANTHER" id="PTHR47691:SF3">
    <property type="entry name" value="HTH-TYPE TRANSCRIPTIONAL REGULATOR RV0890C-RELATED"/>
    <property type="match status" value="1"/>
</dbReference>
<proteinExistence type="predicted"/>